<reference evidence="18" key="1">
    <citation type="journal article" date="2019" name="Int. J. Syst. Evol. Microbiol.">
        <title>The Global Catalogue of Microorganisms (GCM) 10K type strain sequencing project: providing services to taxonomists for standard genome sequencing and annotation.</title>
        <authorList>
            <consortium name="The Broad Institute Genomics Platform"/>
            <consortium name="The Broad Institute Genome Sequencing Center for Infectious Disease"/>
            <person name="Wu L."/>
            <person name="Ma J."/>
        </authorList>
    </citation>
    <scope>NUCLEOTIDE SEQUENCE [LARGE SCALE GENOMIC DNA]</scope>
    <source>
        <strain evidence="18">CGMCC 4.7106</strain>
    </source>
</reference>
<comment type="pathway">
    <text evidence="3 15">Cofactor biosynthesis; FMN biosynthesis; FMN from riboflavin (ATP route): step 1/1.</text>
</comment>
<evidence type="ECO:0000259" key="16">
    <source>
        <dbReference type="SMART" id="SM00904"/>
    </source>
</evidence>
<evidence type="ECO:0000313" key="17">
    <source>
        <dbReference type="EMBL" id="MFD2256259.1"/>
    </source>
</evidence>
<evidence type="ECO:0000256" key="4">
    <source>
        <dbReference type="ARBA" id="ARBA00022630"/>
    </source>
</evidence>
<dbReference type="InterPro" id="IPR023465">
    <property type="entry name" value="Riboflavin_kinase_dom_sf"/>
</dbReference>
<keyword evidence="10 15" id="KW-0274">FAD</keyword>
<keyword evidence="18" id="KW-1185">Reference proteome</keyword>
<organism evidence="17 18">
    <name type="scientific">Luteolibacter algae</name>
    <dbReference type="NCBI Taxonomy" id="454151"/>
    <lineage>
        <taxon>Bacteria</taxon>
        <taxon>Pseudomonadati</taxon>
        <taxon>Verrucomicrobiota</taxon>
        <taxon>Verrucomicrobiia</taxon>
        <taxon>Verrucomicrobiales</taxon>
        <taxon>Verrucomicrobiaceae</taxon>
        <taxon>Luteolibacter</taxon>
    </lineage>
</organism>
<dbReference type="NCBIfam" id="NF004162">
    <property type="entry name" value="PRK05627.1-5"/>
    <property type="match status" value="1"/>
</dbReference>
<evidence type="ECO:0000256" key="11">
    <source>
        <dbReference type="ARBA" id="ARBA00022840"/>
    </source>
</evidence>
<name>A0ABW5D8E1_9BACT</name>
<dbReference type="GO" id="GO:0003919">
    <property type="term" value="F:FMN adenylyltransferase activity"/>
    <property type="evidence" value="ECO:0007669"/>
    <property type="project" value="UniProtKB-EC"/>
</dbReference>
<dbReference type="Pfam" id="PF01687">
    <property type="entry name" value="Flavokinase"/>
    <property type="match status" value="1"/>
</dbReference>
<comment type="pathway">
    <text evidence="2 15">Cofactor biosynthesis; FAD biosynthesis; FAD from FMN: step 1/1.</text>
</comment>
<dbReference type="Pfam" id="PF06574">
    <property type="entry name" value="FAD_syn"/>
    <property type="match status" value="1"/>
</dbReference>
<dbReference type="SUPFAM" id="SSF82114">
    <property type="entry name" value="Riboflavin kinase-like"/>
    <property type="match status" value="1"/>
</dbReference>
<evidence type="ECO:0000256" key="3">
    <source>
        <dbReference type="ARBA" id="ARBA00005201"/>
    </source>
</evidence>
<evidence type="ECO:0000313" key="18">
    <source>
        <dbReference type="Proteomes" id="UP001597375"/>
    </source>
</evidence>
<dbReference type="PANTHER" id="PTHR22749:SF6">
    <property type="entry name" value="RIBOFLAVIN KINASE"/>
    <property type="match status" value="1"/>
</dbReference>
<evidence type="ECO:0000256" key="13">
    <source>
        <dbReference type="ARBA" id="ARBA00047880"/>
    </source>
</evidence>
<dbReference type="InterPro" id="IPR002606">
    <property type="entry name" value="Riboflavin_kinase_bac"/>
</dbReference>
<dbReference type="PANTHER" id="PTHR22749">
    <property type="entry name" value="RIBOFLAVIN KINASE/FMN ADENYLYLTRANSFERASE"/>
    <property type="match status" value="1"/>
</dbReference>
<dbReference type="RefSeq" id="WP_386819338.1">
    <property type="nucleotide sequence ID" value="NZ_JBHUIT010000005.1"/>
</dbReference>
<dbReference type="Proteomes" id="UP001597375">
    <property type="component" value="Unassembled WGS sequence"/>
</dbReference>
<evidence type="ECO:0000256" key="10">
    <source>
        <dbReference type="ARBA" id="ARBA00022827"/>
    </source>
</evidence>
<dbReference type="SMART" id="SM00904">
    <property type="entry name" value="Flavokinase"/>
    <property type="match status" value="1"/>
</dbReference>
<keyword evidence="8 15" id="KW-0547">Nucleotide-binding</keyword>
<dbReference type="InterPro" id="IPR014729">
    <property type="entry name" value="Rossmann-like_a/b/a_fold"/>
</dbReference>
<dbReference type="SUPFAM" id="SSF52374">
    <property type="entry name" value="Nucleotidylyl transferase"/>
    <property type="match status" value="1"/>
</dbReference>
<proteinExistence type="inferred from homology"/>
<dbReference type="EC" id="2.7.1.26" evidence="15"/>
<evidence type="ECO:0000256" key="7">
    <source>
        <dbReference type="ARBA" id="ARBA00022695"/>
    </source>
</evidence>
<dbReference type="Gene3D" id="2.40.30.30">
    <property type="entry name" value="Riboflavin kinase-like"/>
    <property type="match status" value="1"/>
</dbReference>
<comment type="similarity">
    <text evidence="15">Belongs to the ribF family.</text>
</comment>
<dbReference type="PIRSF" id="PIRSF004491">
    <property type="entry name" value="FAD_Synth"/>
    <property type="match status" value="1"/>
</dbReference>
<dbReference type="EMBL" id="JBHUIT010000005">
    <property type="protein sequence ID" value="MFD2256259.1"/>
    <property type="molecule type" value="Genomic_DNA"/>
</dbReference>
<dbReference type="NCBIfam" id="TIGR00083">
    <property type="entry name" value="ribF"/>
    <property type="match status" value="1"/>
</dbReference>
<keyword evidence="4 15" id="KW-0285">Flavoprotein</keyword>
<evidence type="ECO:0000256" key="8">
    <source>
        <dbReference type="ARBA" id="ARBA00022741"/>
    </source>
</evidence>
<evidence type="ECO:0000256" key="9">
    <source>
        <dbReference type="ARBA" id="ARBA00022777"/>
    </source>
</evidence>
<evidence type="ECO:0000256" key="12">
    <source>
        <dbReference type="ARBA" id="ARBA00023268"/>
    </source>
</evidence>
<keyword evidence="12" id="KW-0511">Multifunctional enzyme</keyword>
<sequence>MPIRLDKVEDLAAQNGPLHLALGVFDGVHVGHQAVISRAVEAARVQGGKAFVVTFSPHPITVMAPAKAPSSLLATLEEKAAVVRSLGCDGLLVIHFNEEFARMEAADFVAKIATGNVKSISVGEDWRFGNKRGGDTEMLREMGAKFGFALEAVAPVMWDGERISSTRIRQAIRDGNFDAVEKMLGRPYEVSGIVIEGRKLARQLGFPTANLDLGDLQIPKHGVWAVEINGKFKGVANLGTRPTVDGGKCLLEVHIFDFSENLYGKKLSVRFLRFLREERKFPTVDALRGQIEEDVSKAREI</sequence>
<comment type="catalytic activity">
    <reaction evidence="13 15">
        <text>riboflavin + ATP = FMN + ADP + H(+)</text>
        <dbReference type="Rhea" id="RHEA:14357"/>
        <dbReference type="ChEBI" id="CHEBI:15378"/>
        <dbReference type="ChEBI" id="CHEBI:30616"/>
        <dbReference type="ChEBI" id="CHEBI:57986"/>
        <dbReference type="ChEBI" id="CHEBI:58210"/>
        <dbReference type="ChEBI" id="CHEBI:456216"/>
        <dbReference type="EC" id="2.7.1.26"/>
    </reaction>
</comment>
<dbReference type="CDD" id="cd02064">
    <property type="entry name" value="FAD_synthetase_N"/>
    <property type="match status" value="1"/>
</dbReference>
<evidence type="ECO:0000256" key="6">
    <source>
        <dbReference type="ARBA" id="ARBA00022679"/>
    </source>
</evidence>
<keyword evidence="9 15" id="KW-0418">Kinase</keyword>
<keyword evidence="6 15" id="KW-0808">Transferase</keyword>
<dbReference type="InterPro" id="IPR015864">
    <property type="entry name" value="FAD_synthase"/>
</dbReference>
<keyword evidence="5 15" id="KW-0288">FMN</keyword>
<comment type="catalytic activity">
    <reaction evidence="14 15">
        <text>FMN + ATP + H(+) = FAD + diphosphate</text>
        <dbReference type="Rhea" id="RHEA:17237"/>
        <dbReference type="ChEBI" id="CHEBI:15378"/>
        <dbReference type="ChEBI" id="CHEBI:30616"/>
        <dbReference type="ChEBI" id="CHEBI:33019"/>
        <dbReference type="ChEBI" id="CHEBI:57692"/>
        <dbReference type="ChEBI" id="CHEBI:58210"/>
        <dbReference type="EC" id="2.7.7.2"/>
    </reaction>
</comment>
<evidence type="ECO:0000256" key="1">
    <source>
        <dbReference type="ARBA" id="ARBA00002121"/>
    </source>
</evidence>
<dbReference type="InterPro" id="IPR015865">
    <property type="entry name" value="Riboflavin_kinase_bac/euk"/>
</dbReference>
<dbReference type="GO" id="GO:0008531">
    <property type="term" value="F:riboflavin kinase activity"/>
    <property type="evidence" value="ECO:0007669"/>
    <property type="project" value="UniProtKB-EC"/>
</dbReference>
<evidence type="ECO:0000256" key="2">
    <source>
        <dbReference type="ARBA" id="ARBA00004726"/>
    </source>
</evidence>
<evidence type="ECO:0000256" key="14">
    <source>
        <dbReference type="ARBA" id="ARBA00049494"/>
    </source>
</evidence>
<gene>
    <name evidence="17" type="ORF">ACFSSA_06210</name>
</gene>
<protein>
    <recommendedName>
        <fullName evidence="15">Riboflavin biosynthesis protein</fullName>
    </recommendedName>
    <domain>
        <recommendedName>
            <fullName evidence="15">Riboflavin kinase</fullName>
            <ecNumber evidence="15">2.7.1.26</ecNumber>
        </recommendedName>
        <alternativeName>
            <fullName evidence="15">Flavokinase</fullName>
        </alternativeName>
    </domain>
    <domain>
        <recommendedName>
            <fullName evidence="15">FMN adenylyltransferase</fullName>
            <ecNumber evidence="15">2.7.7.2</ecNumber>
        </recommendedName>
        <alternativeName>
            <fullName evidence="15">FAD pyrophosphorylase</fullName>
        </alternativeName>
        <alternativeName>
            <fullName evidence="15">FAD synthase</fullName>
        </alternativeName>
    </domain>
</protein>
<dbReference type="InterPro" id="IPR023468">
    <property type="entry name" value="Riboflavin_kinase"/>
</dbReference>
<dbReference type="Gene3D" id="3.40.50.620">
    <property type="entry name" value="HUPs"/>
    <property type="match status" value="1"/>
</dbReference>
<keyword evidence="7 15" id="KW-0548">Nucleotidyltransferase</keyword>
<dbReference type="EC" id="2.7.7.2" evidence="15"/>
<dbReference type="NCBIfam" id="NF004160">
    <property type="entry name" value="PRK05627.1-3"/>
    <property type="match status" value="1"/>
</dbReference>
<evidence type="ECO:0000256" key="5">
    <source>
        <dbReference type="ARBA" id="ARBA00022643"/>
    </source>
</evidence>
<comment type="caution">
    <text evidence="17">The sequence shown here is derived from an EMBL/GenBank/DDBJ whole genome shotgun (WGS) entry which is preliminary data.</text>
</comment>
<feature type="domain" description="Riboflavin kinase" evidence="16">
    <location>
        <begin position="183"/>
        <end position="301"/>
    </location>
</feature>
<comment type="function">
    <text evidence="1">Catalyzes the phosphorylation of riboflavin to FMN followed by the adenylation of FMN to FAD.</text>
</comment>
<evidence type="ECO:0000256" key="15">
    <source>
        <dbReference type="PIRNR" id="PIRNR004491"/>
    </source>
</evidence>
<keyword evidence="11 15" id="KW-0067">ATP-binding</keyword>
<accession>A0ABW5D8E1</accession>